<dbReference type="Proteomes" id="UP001227230">
    <property type="component" value="Chromosome 4"/>
</dbReference>
<name>A0ABY9BR58_VITVI</name>
<proteinExistence type="predicted"/>
<dbReference type="InterPro" id="IPR027728">
    <property type="entry name" value="Topless_fam"/>
</dbReference>
<accession>A0ABY9BR58</accession>
<reference evidence="1 2" key="1">
    <citation type="journal article" date="2023" name="Hortic Res">
        <title>The complete reference genome for grapevine (Vitis vinifera L.) genetics and breeding.</title>
        <authorList>
            <person name="Shi X."/>
            <person name="Cao S."/>
            <person name="Wang X."/>
            <person name="Huang S."/>
            <person name="Wang Y."/>
            <person name="Liu Z."/>
            <person name="Liu W."/>
            <person name="Leng X."/>
            <person name="Peng Y."/>
            <person name="Wang N."/>
            <person name="Wang Y."/>
            <person name="Ma Z."/>
            <person name="Xu X."/>
            <person name="Zhang F."/>
            <person name="Xue H."/>
            <person name="Zhong H."/>
            <person name="Wang Y."/>
            <person name="Zhang K."/>
            <person name="Velt A."/>
            <person name="Avia K."/>
            <person name="Holtgrawe D."/>
            <person name="Grimplet J."/>
            <person name="Matus J.T."/>
            <person name="Ware D."/>
            <person name="Wu X."/>
            <person name="Wang H."/>
            <person name="Liu C."/>
            <person name="Fang Y."/>
            <person name="Rustenholz C."/>
            <person name="Cheng Z."/>
            <person name="Xiao H."/>
            <person name="Zhou Y."/>
        </authorList>
    </citation>
    <scope>NUCLEOTIDE SEQUENCE [LARGE SCALE GENOMIC DNA]</scope>
    <source>
        <strain evidence="2">cv. Pinot noir / PN40024</strain>
        <tissue evidence="1">Leaf</tissue>
    </source>
</reference>
<gene>
    <name evidence="1" type="ORF">VitviT2T_004890</name>
</gene>
<dbReference type="PANTHER" id="PTHR44083:SF45">
    <property type="entry name" value="TOPLESS-RELATED PROTEIN 1"/>
    <property type="match status" value="1"/>
</dbReference>
<evidence type="ECO:0000313" key="1">
    <source>
        <dbReference type="EMBL" id="WJZ85350.1"/>
    </source>
</evidence>
<organism evidence="1 2">
    <name type="scientific">Vitis vinifera</name>
    <name type="common">Grape</name>
    <dbReference type="NCBI Taxonomy" id="29760"/>
    <lineage>
        <taxon>Eukaryota</taxon>
        <taxon>Viridiplantae</taxon>
        <taxon>Streptophyta</taxon>
        <taxon>Embryophyta</taxon>
        <taxon>Tracheophyta</taxon>
        <taxon>Spermatophyta</taxon>
        <taxon>Magnoliopsida</taxon>
        <taxon>eudicotyledons</taxon>
        <taxon>Gunneridae</taxon>
        <taxon>Pentapetalae</taxon>
        <taxon>rosids</taxon>
        <taxon>Vitales</taxon>
        <taxon>Vitaceae</taxon>
        <taxon>Viteae</taxon>
        <taxon>Vitis</taxon>
    </lineage>
</organism>
<keyword evidence="2" id="KW-1185">Reference proteome</keyword>
<evidence type="ECO:0000313" key="2">
    <source>
        <dbReference type="Proteomes" id="UP001227230"/>
    </source>
</evidence>
<protein>
    <submittedName>
        <fullName evidence="1">Uncharacterized protein</fullName>
    </submittedName>
</protein>
<sequence>MRNLSIIHHATNQVEMILKGPGCCNDMSRSMPSGFSAKDLFLDQAKVWRPTESMTCSRLLGGFCIKDHFQEIALWEVSSKQKVASRAFGLWDMRGTSMKLKVTLTKEPRISVTCVQWCPGGSRFGSSWMDVHGTVGPSSSVSLGSDASLLYMELSLPYMMNQ</sequence>
<dbReference type="EMBL" id="CP126651">
    <property type="protein sequence ID" value="WJZ85350.1"/>
    <property type="molecule type" value="Genomic_DNA"/>
</dbReference>
<dbReference type="PANTHER" id="PTHR44083">
    <property type="entry name" value="TOPLESS-RELATED PROTEIN 1-RELATED"/>
    <property type="match status" value="1"/>
</dbReference>